<dbReference type="Proteomes" id="UP001054945">
    <property type="component" value="Unassembled WGS sequence"/>
</dbReference>
<dbReference type="AlphaFoldDB" id="A0AAV4NVA9"/>
<evidence type="ECO:0000313" key="1">
    <source>
        <dbReference type="EMBL" id="GIX87906.1"/>
    </source>
</evidence>
<reference evidence="1 2" key="1">
    <citation type="submission" date="2021-06" db="EMBL/GenBank/DDBJ databases">
        <title>Caerostris extrusa draft genome.</title>
        <authorList>
            <person name="Kono N."/>
            <person name="Arakawa K."/>
        </authorList>
    </citation>
    <scope>NUCLEOTIDE SEQUENCE [LARGE SCALE GENOMIC DNA]</scope>
</reference>
<dbReference type="EMBL" id="BPLR01021276">
    <property type="protein sequence ID" value="GIX87906.1"/>
    <property type="molecule type" value="Genomic_DNA"/>
</dbReference>
<proteinExistence type="predicted"/>
<keyword evidence="2" id="KW-1185">Reference proteome</keyword>
<evidence type="ECO:0000313" key="2">
    <source>
        <dbReference type="Proteomes" id="UP001054945"/>
    </source>
</evidence>
<name>A0AAV4NVA9_CAEEX</name>
<sequence length="73" mass="8515">MEIGCSTEYWEKRKSFFFNYPVEVNTSDPRRRKRAQSMPAPIPALVQSGETFLLCFEGEESFHLLFSVNNRGH</sequence>
<accession>A0AAV4NVA9</accession>
<organism evidence="1 2">
    <name type="scientific">Caerostris extrusa</name>
    <name type="common">Bark spider</name>
    <name type="synonym">Caerostris bankana</name>
    <dbReference type="NCBI Taxonomy" id="172846"/>
    <lineage>
        <taxon>Eukaryota</taxon>
        <taxon>Metazoa</taxon>
        <taxon>Ecdysozoa</taxon>
        <taxon>Arthropoda</taxon>
        <taxon>Chelicerata</taxon>
        <taxon>Arachnida</taxon>
        <taxon>Araneae</taxon>
        <taxon>Araneomorphae</taxon>
        <taxon>Entelegynae</taxon>
        <taxon>Araneoidea</taxon>
        <taxon>Araneidae</taxon>
        <taxon>Caerostris</taxon>
    </lineage>
</organism>
<comment type="caution">
    <text evidence="1">The sequence shown here is derived from an EMBL/GenBank/DDBJ whole genome shotgun (WGS) entry which is preliminary data.</text>
</comment>
<protein>
    <submittedName>
        <fullName evidence="1">Uncharacterized protein</fullName>
    </submittedName>
</protein>
<gene>
    <name evidence="1" type="ORF">CEXT_484141</name>
</gene>